<organism evidence="3 4">
    <name type="scientific">Mikania micrantha</name>
    <name type="common">bitter vine</name>
    <dbReference type="NCBI Taxonomy" id="192012"/>
    <lineage>
        <taxon>Eukaryota</taxon>
        <taxon>Viridiplantae</taxon>
        <taxon>Streptophyta</taxon>
        <taxon>Embryophyta</taxon>
        <taxon>Tracheophyta</taxon>
        <taxon>Spermatophyta</taxon>
        <taxon>Magnoliopsida</taxon>
        <taxon>eudicotyledons</taxon>
        <taxon>Gunneridae</taxon>
        <taxon>Pentapetalae</taxon>
        <taxon>asterids</taxon>
        <taxon>campanulids</taxon>
        <taxon>Asterales</taxon>
        <taxon>Asteraceae</taxon>
        <taxon>Asteroideae</taxon>
        <taxon>Heliantheae alliance</taxon>
        <taxon>Eupatorieae</taxon>
        <taxon>Mikania</taxon>
    </lineage>
</organism>
<dbReference type="EMBL" id="SZYD01000017">
    <property type="protein sequence ID" value="KAD3066347.1"/>
    <property type="molecule type" value="Genomic_DNA"/>
</dbReference>
<dbReference type="InterPro" id="IPR001680">
    <property type="entry name" value="WD40_rpt"/>
</dbReference>
<dbReference type="PROSITE" id="PS50082">
    <property type="entry name" value="WD_REPEATS_2"/>
    <property type="match status" value="2"/>
</dbReference>
<dbReference type="GO" id="GO:0006261">
    <property type="term" value="P:DNA-templated DNA replication"/>
    <property type="evidence" value="ECO:0007669"/>
    <property type="project" value="TreeGrafter"/>
</dbReference>
<accession>A0A5N6LXI3</accession>
<evidence type="ECO:0000256" key="1">
    <source>
        <dbReference type="PROSITE-ProRule" id="PRU00221"/>
    </source>
</evidence>
<dbReference type="OrthoDB" id="756370at2759"/>
<keyword evidence="4" id="KW-1185">Reference proteome</keyword>
<feature type="repeat" description="WD" evidence="1">
    <location>
        <begin position="167"/>
        <end position="210"/>
    </location>
</feature>
<dbReference type="Proteomes" id="UP000326396">
    <property type="component" value="Linkage Group LG7"/>
</dbReference>
<gene>
    <name evidence="3" type="ORF">E3N88_34227</name>
</gene>
<keyword evidence="1" id="KW-0853">WD repeat</keyword>
<dbReference type="InterPro" id="IPR045227">
    <property type="entry name" value="WDR18/Ipi3/RID3"/>
</dbReference>
<dbReference type="GO" id="GO:0005656">
    <property type="term" value="C:nuclear pre-replicative complex"/>
    <property type="evidence" value="ECO:0007669"/>
    <property type="project" value="TreeGrafter"/>
</dbReference>
<dbReference type="SUPFAM" id="SSF50998">
    <property type="entry name" value="Quinoprotein alcohol dehydrogenase-like"/>
    <property type="match status" value="1"/>
</dbReference>
<reference evidence="3 4" key="1">
    <citation type="submission" date="2019-05" db="EMBL/GenBank/DDBJ databases">
        <title>Mikania micrantha, genome provides insights into the molecular mechanism of rapid growth.</title>
        <authorList>
            <person name="Liu B."/>
        </authorList>
    </citation>
    <scope>NUCLEOTIDE SEQUENCE [LARGE SCALE GENOMIC DNA]</scope>
    <source>
        <strain evidence="3">NLD-2019</strain>
        <tissue evidence="3">Leaf</tissue>
    </source>
</reference>
<dbReference type="PANTHER" id="PTHR18763:SF3">
    <property type="entry name" value="OS09G0477800 PROTEIN"/>
    <property type="match status" value="1"/>
</dbReference>
<evidence type="ECO:0000313" key="4">
    <source>
        <dbReference type="Proteomes" id="UP000326396"/>
    </source>
</evidence>
<dbReference type="Pfam" id="PF00400">
    <property type="entry name" value="WD40"/>
    <property type="match status" value="2"/>
</dbReference>
<dbReference type="PANTHER" id="PTHR18763">
    <property type="entry name" value="WD-REPEAT PROTEIN 18"/>
    <property type="match status" value="1"/>
</dbReference>
<dbReference type="InterPro" id="IPR011047">
    <property type="entry name" value="Quinoprotein_ADH-like_sf"/>
</dbReference>
<dbReference type="SMART" id="SM00320">
    <property type="entry name" value="WD40"/>
    <property type="match status" value="4"/>
</dbReference>
<sequence length="461" mass="48447">MSSPDTILTASSDGPITTYDPYAGTVLVRYNGSQCPRNGVTLIGDNQFATSHVSPETGAGSVNLYYWWSPSCVRNIPLPEPVAPIAATTEGSYLFSGGVSGRIHSVMVLSGEIIRSFHAHEKPVSCITISCDGSLILSGSDDGTIAVIPTLLLLSCCMDKYSNVKRFAGHKLPVTGLTTGMGRSDGIMISSSLDCTCKVWNVANGSHLQTVKFSGEIWCMVMDPSETELYAAGTGGVIYKRKLKVETRKQAGQGGETVVWGGVHGGAVVAMVMLNYGGTLLTVCENGGVYAWEVDSGTMIGGCGEKVGGVSGVVVVKHGGGFGRRGGESGGYGGGRVVGKAVTEMTEALNVVVEDRRRAISNFASAIEINEKLLNLMLKEANIDSSCWVDFRVESGEESIMGMPTENENVEAESHEEGSEVGSNPSLVNSNGGINVPVDGSVGDNQGLRRSSRKSVLPQIE</sequence>
<proteinExistence type="predicted"/>
<feature type="repeat" description="WD" evidence="1">
    <location>
        <begin position="117"/>
        <end position="147"/>
    </location>
</feature>
<protein>
    <submittedName>
        <fullName evidence="3">Uncharacterized protein</fullName>
    </submittedName>
</protein>
<evidence type="ECO:0000256" key="2">
    <source>
        <dbReference type="SAM" id="MobiDB-lite"/>
    </source>
</evidence>
<dbReference type="Gene3D" id="2.130.10.10">
    <property type="entry name" value="YVTN repeat-like/Quinoprotein amine dehydrogenase"/>
    <property type="match status" value="2"/>
</dbReference>
<name>A0A5N6LXI3_9ASTR</name>
<feature type="region of interest" description="Disordered" evidence="2">
    <location>
        <begin position="408"/>
        <end position="461"/>
    </location>
</feature>
<comment type="caution">
    <text evidence="3">The sequence shown here is derived from an EMBL/GenBank/DDBJ whole genome shotgun (WGS) entry which is preliminary data.</text>
</comment>
<evidence type="ECO:0000313" key="3">
    <source>
        <dbReference type="EMBL" id="KAD3066347.1"/>
    </source>
</evidence>
<dbReference type="InterPro" id="IPR015943">
    <property type="entry name" value="WD40/YVTN_repeat-like_dom_sf"/>
</dbReference>
<dbReference type="AlphaFoldDB" id="A0A5N6LXI3"/>
<dbReference type="GO" id="GO:0006364">
    <property type="term" value="P:rRNA processing"/>
    <property type="evidence" value="ECO:0007669"/>
    <property type="project" value="TreeGrafter"/>
</dbReference>
<dbReference type="GO" id="GO:0120330">
    <property type="term" value="C:rixosome complex"/>
    <property type="evidence" value="ECO:0007669"/>
    <property type="project" value="TreeGrafter"/>
</dbReference>